<feature type="region of interest" description="Disordered" evidence="1">
    <location>
        <begin position="83"/>
        <end position="140"/>
    </location>
</feature>
<dbReference type="HOGENOM" id="CLU_1838413_0_0_1"/>
<reference evidence="3" key="1">
    <citation type="submission" date="2013-06" db="EMBL/GenBank/DDBJ databases">
        <authorList>
            <person name="Zhao Q."/>
        </authorList>
    </citation>
    <scope>NUCLEOTIDE SEQUENCE</scope>
    <source>
        <strain evidence="3">cv. W1943</strain>
    </source>
</reference>
<dbReference type="AlphaFoldDB" id="A0A0E0QW22"/>
<organism evidence="2 3">
    <name type="scientific">Oryza rufipogon</name>
    <name type="common">Brownbeard rice</name>
    <name type="synonym">Asian wild rice</name>
    <dbReference type="NCBI Taxonomy" id="4529"/>
    <lineage>
        <taxon>Eukaryota</taxon>
        <taxon>Viridiplantae</taxon>
        <taxon>Streptophyta</taxon>
        <taxon>Embryophyta</taxon>
        <taxon>Tracheophyta</taxon>
        <taxon>Spermatophyta</taxon>
        <taxon>Magnoliopsida</taxon>
        <taxon>Liliopsida</taxon>
        <taxon>Poales</taxon>
        <taxon>Poaceae</taxon>
        <taxon>BOP clade</taxon>
        <taxon>Oryzoideae</taxon>
        <taxon>Oryzeae</taxon>
        <taxon>Oryzinae</taxon>
        <taxon>Oryza</taxon>
    </lineage>
</organism>
<accession>A0A0E0QW22</accession>
<reference evidence="2" key="2">
    <citation type="submission" date="2015-06" db="UniProtKB">
        <authorList>
            <consortium name="EnsemblPlants"/>
        </authorList>
    </citation>
    <scope>IDENTIFICATION</scope>
</reference>
<dbReference type="Gramene" id="ORUFI10G01710.1">
    <property type="protein sequence ID" value="ORUFI10G01710.1"/>
    <property type="gene ID" value="ORUFI10G01710"/>
</dbReference>
<evidence type="ECO:0000313" key="3">
    <source>
        <dbReference type="Proteomes" id="UP000008022"/>
    </source>
</evidence>
<name>A0A0E0QW22_ORYRU</name>
<sequence length="140" mass="15723">MAWPTVRSARPRASHAQEKTAWAQATFDLLAVAASSPEGEKWRCVWKGDPTEMSETRVRELRAVVRPYLESGFFGWAVVAEEDSKERRSPEAQDASFPWLLHRPQDTDATGPCANGSRRVSAEEMIRMPPPRIEVTREGG</sequence>
<evidence type="ECO:0000256" key="1">
    <source>
        <dbReference type="SAM" id="MobiDB-lite"/>
    </source>
</evidence>
<keyword evidence="3" id="KW-1185">Reference proteome</keyword>
<dbReference type="EnsemblPlants" id="ORUFI10G01710.1">
    <property type="protein sequence ID" value="ORUFI10G01710.1"/>
    <property type="gene ID" value="ORUFI10G01710"/>
</dbReference>
<dbReference type="Proteomes" id="UP000008022">
    <property type="component" value="Unassembled WGS sequence"/>
</dbReference>
<protein>
    <submittedName>
        <fullName evidence="2">Uncharacterized protein</fullName>
    </submittedName>
</protein>
<evidence type="ECO:0000313" key="2">
    <source>
        <dbReference type="EnsemblPlants" id="ORUFI10G01710.1"/>
    </source>
</evidence>
<proteinExistence type="predicted"/>